<dbReference type="InterPro" id="IPR003587">
    <property type="entry name" value="Hint_dom_N"/>
</dbReference>
<dbReference type="InParanoid" id="A0A2R5GDL3"/>
<sequence>MKIHHAVGLLAIQAVHLCNNFCVAARPSLDRILDFALKHSQAEVEEEYNVDLPLEISGANFTADRLQKFFNVSLTNIAPELPIIFEDVKRSVTLRAEESIPWIEIFKAVRVICGLVDTCKRFFELEGDWKGSYGIDGKAYPDGYDWDSVHGFQNVKRSVQAASIYVKNGFGNRCAEAKWWVTWSYGGQINSQGAFMTGIDIYVEKNHAWPCWVDAKVWRVSNPRNEGAKYWPIAAVDVYHEVVMSGNKYGCTMKIRGDGYAYQPGGGLCWRAGASANPNYSVPPPPTPRPTPWPTTEPEFGSYPSQTPQDGSGCLGGDSKVTLPSGMYKFARELTPGDLVVGQSGEFETVLAMPHLTRPETPKVSVLRIITSDDRKLLLTGDHLLPVYGRGLAEAALVAPGDSLVLVGENATVTVAAVHSVPTTSLYLPLTPSCTLLIDGIVISCASSGTLSPDMIQMLLQPLSLLYSILPHTVYLHLHEVIFVWVYPILAKMSMLAFVSLFGIALMFQTFASNKQ</sequence>
<dbReference type="InterPro" id="IPR050387">
    <property type="entry name" value="Hedgehog_Signaling"/>
</dbReference>
<keyword evidence="2" id="KW-0472">Membrane</keyword>
<dbReference type="InterPro" id="IPR001767">
    <property type="entry name" value="Hedgehog_Hint"/>
</dbReference>
<dbReference type="PANTHER" id="PTHR11889">
    <property type="entry name" value="HEDGEHOG"/>
    <property type="match status" value="1"/>
</dbReference>
<evidence type="ECO:0000256" key="1">
    <source>
        <dbReference type="SAM" id="MobiDB-lite"/>
    </source>
</evidence>
<evidence type="ECO:0000313" key="4">
    <source>
        <dbReference type="EMBL" id="GBG29020.1"/>
    </source>
</evidence>
<dbReference type="InterPro" id="IPR036844">
    <property type="entry name" value="Hint_dom_sf"/>
</dbReference>
<dbReference type="Pfam" id="PF01079">
    <property type="entry name" value="Hint"/>
    <property type="match status" value="1"/>
</dbReference>
<evidence type="ECO:0000313" key="5">
    <source>
        <dbReference type="Proteomes" id="UP000241890"/>
    </source>
</evidence>
<keyword evidence="5" id="KW-1185">Reference proteome</keyword>
<name>A0A2R5GDL3_9STRA</name>
<dbReference type="CDD" id="cd00081">
    <property type="entry name" value="Hint"/>
    <property type="match status" value="1"/>
</dbReference>
<dbReference type="EMBL" id="BEYU01000052">
    <property type="protein sequence ID" value="GBG29020.1"/>
    <property type="molecule type" value="Genomic_DNA"/>
</dbReference>
<feature type="transmembrane region" description="Helical" evidence="2">
    <location>
        <begin position="484"/>
        <end position="508"/>
    </location>
</feature>
<dbReference type="InterPro" id="IPR006141">
    <property type="entry name" value="Intein_N"/>
</dbReference>
<dbReference type="PANTHER" id="PTHR11889:SF31">
    <property type="entry name" value="PROTEIN HEDGEHOG"/>
    <property type="match status" value="1"/>
</dbReference>
<dbReference type="PROSITE" id="PS50817">
    <property type="entry name" value="INTEIN_N_TER"/>
    <property type="match status" value="1"/>
</dbReference>
<evidence type="ECO:0000256" key="2">
    <source>
        <dbReference type="SAM" id="Phobius"/>
    </source>
</evidence>
<proteinExistence type="predicted"/>
<keyword evidence="2" id="KW-1133">Transmembrane helix</keyword>
<reference evidence="4 5" key="1">
    <citation type="submission" date="2017-12" db="EMBL/GenBank/DDBJ databases">
        <title>Sequencing, de novo assembly and annotation of complete genome of a new Thraustochytrid species, strain FCC1311.</title>
        <authorList>
            <person name="Sedici K."/>
            <person name="Godart F."/>
            <person name="Aiese Cigliano R."/>
            <person name="Sanseverino W."/>
            <person name="Barakat M."/>
            <person name="Ortet P."/>
            <person name="Marechal E."/>
            <person name="Cagnac O."/>
            <person name="Amato A."/>
        </authorList>
    </citation>
    <scope>NUCLEOTIDE SEQUENCE [LARGE SCALE GENOMIC DNA]</scope>
</reference>
<feature type="compositionally biased region" description="Pro residues" evidence="1">
    <location>
        <begin position="281"/>
        <end position="295"/>
    </location>
</feature>
<dbReference type="AlphaFoldDB" id="A0A2R5GDL3"/>
<gene>
    <name evidence="4" type="ORF">FCC1311_052422</name>
</gene>
<dbReference type="Proteomes" id="UP000241890">
    <property type="component" value="Unassembled WGS sequence"/>
</dbReference>
<keyword evidence="2" id="KW-0812">Transmembrane</keyword>
<accession>A0A2R5GDL3</accession>
<dbReference type="OrthoDB" id="5212at2759"/>
<dbReference type="GO" id="GO:0016540">
    <property type="term" value="P:protein autoprocessing"/>
    <property type="evidence" value="ECO:0007669"/>
    <property type="project" value="InterPro"/>
</dbReference>
<dbReference type="SUPFAM" id="SSF51294">
    <property type="entry name" value="Hedgehog/intein (Hint) domain"/>
    <property type="match status" value="1"/>
</dbReference>
<dbReference type="GO" id="GO:0016539">
    <property type="term" value="P:intein-mediated protein splicing"/>
    <property type="evidence" value="ECO:0007669"/>
    <property type="project" value="InterPro"/>
</dbReference>
<feature type="region of interest" description="Disordered" evidence="1">
    <location>
        <begin position="280"/>
        <end position="312"/>
    </location>
</feature>
<feature type="domain" description="Hint" evidence="3">
    <location>
        <begin position="312"/>
        <end position="408"/>
    </location>
</feature>
<evidence type="ECO:0000259" key="3">
    <source>
        <dbReference type="SMART" id="SM00306"/>
    </source>
</evidence>
<dbReference type="SMART" id="SM00306">
    <property type="entry name" value="HintN"/>
    <property type="match status" value="1"/>
</dbReference>
<comment type="caution">
    <text evidence="4">The sequence shown here is derived from an EMBL/GenBank/DDBJ whole genome shotgun (WGS) entry which is preliminary data.</text>
</comment>
<organism evidence="4 5">
    <name type="scientific">Hondaea fermentalgiana</name>
    <dbReference type="NCBI Taxonomy" id="2315210"/>
    <lineage>
        <taxon>Eukaryota</taxon>
        <taxon>Sar</taxon>
        <taxon>Stramenopiles</taxon>
        <taxon>Bigyra</taxon>
        <taxon>Labyrinthulomycetes</taxon>
        <taxon>Thraustochytrida</taxon>
        <taxon>Thraustochytriidae</taxon>
        <taxon>Hondaea</taxon>
    </lineage>
</organism>
<dbReference type="Gene3D" id="2.170.16.10">
    <property type="entry name" value="Hedgehog/Intein (Hint) domain"/>
    <property type="match status" value="1"/>
</dbReference>
<protein>
    <submittedName>
        <fullName evidence="4">Sonic hedgehog protein</fullName>
    </submittedName>
</protein>